<feature type="transmembrane region" description="Helical" evidence="8">
    <location>
        <begin position="34"/>
        <end position="56"/>
    </location>
</feature>
<keyword evidence="3" id="KW-0813">Transport</keyword>
<dbReference type="InterPro" id="IPR051475">
    <property type="entry name" value="Diverse_Ion_Transporter"/>
</dbReference>
<dbReference type="GO" id="GO:0005886">
    <property type="term" value="C:plasma membrane"/>
    <property type="evidence" value="ECO:0007669"/>
    <property type="project" value="UniProtKB-SubCell"/>
</dbReference>
<evidence type="ECO:0000313" key="10">
    <source>
        <dbReference type="EMBL" id="TET80468.1"/>
    </source>
</evidence>
<evidence type="ECO:0000256" key="3">
    <source>
        <dbReference type="ARBA" id="ARBA00022448"/>
    </source>
</evidence>
<evidence type="ECO:0000256" key="6">
    <source>
        <dbReference type="ARBA" id="ARBA00022989"/>
    </source>
</evidence>
<dbReference type="AlphaFoldDB" id="A0A523XMD7"/>
<accession>A0A523XMD7</accession>
<comment type="subcellular location">
    <subcellularLocation>
        <location evidence="1">Cell membrane</location>
        <topology evidence="1">Multi-pass membrane protein</topology>
    </subcellularLocation>
</comment>
<feature type="transmembrane region" description="Helical" evidence="8">
    <location>
        <begin position="158"/>
        <end position="178"/>
    </location>
</feature>
<dbReference type="EMBL" id="SOIP01000330">
    <property type="protein sequence ID" value="TET80468.1"/>
    <property type="molecule type" value="Genomic_DNA"/>
</dbReference>
<evidence type="ECO:0000256" key="2">
    <source>
        <dbReference type="ARBA" id="ARBA00009843"/>
    </source>
</evidence>
<feature type="domain" description="Citrate transporter-like" evidence="9">
    <location>
        <begin position="105"/>
        <end position="164"/>
    </location>
</feature>
<sequence>MTPPLVALPVAGFMLVLSHKRANKFLTEVGWDTVFFLVGIFGLVVALNITGLVDDLGYWIQAVVGNDAAFATVFMVWIPALLSSFLDNLPVSVLLAPIASSPELLAVSPVLPLALIFAVNIGGYLTPLGAPANIVTMSFAEKEGDHISFLEFAKMGTILALIHLAIGSGWLLLVNFLIGG</sequence>
<gene>
    <name evidence="10" type="ORF">E3J38_05550</name>
</gene>
<feature type="domain" description="Citrate transporter-like" evidence="9">
    <location>
        <begin position="4"/>
        <end position="100"/>
    </location>
</feature>
<dbReference type="InterPro" id="IPR000802">
    <property type="entry name" value="Arsenical_pump_ArsB"/>
</dbReference>
<evidence type="ECO:0000256" key="5">
    <source>
        <dbReference type="ARBA" id="ARBA00022692"/>
    </source>
</evidence>
<dbReference type="PRINTS" id="PR00758">
    <property type="entry name" value="ARSENICPUMP"/>
</dbReference>
<evidence type="ECO:0000256" key="4">
    <source>
        <dbReference type="ARBA" id="ARBA00022475"/>
    </source>
</evidence>
<evidence type="ECO:0000256" key="7">
    <source>
        <dbReference type="ARBA" id="ARBA00023136"/>
    </source>
</evidence>
<protein>
    <recommendedName>
        <fullName evidence="9">Citrate transporter-like domain-containing protein</fullName>
    </recommendedName>
</protein>
<keyword evidence="5 8" id="KW-0812">Transmembrane</keyword>
<dbReference type="InterPro" id="IPR004680">
    <property type="entry name" value="Cit_transptr-like_dom"/>
</dbReference>
<proteinExistence type="inferred from homology"/>
<dbReference type="PANTHER" id="PTHR43568:SF1">
    <property type="entry name" value="P PROTEIN"/>
    <property type="match status" value="1"/>
</dbReference>
<dbReference type="Proteomes" id="UP000315534">
    <property type="component" value="Unassembled WGS sequence"/>
</dbReference>
<comment type="caution">
    <text evidence="10">The sequence shown here is derived from an EMBL/GenBank/DDBJ whole genome shotgun (WGS) entry which is preliminary data.</text>
</comment>
<evidence type="ECO:0000256" key="8">
    <source>
        <dbReference type="SAM" id="Phobius"/>
    </source>
</evidence>
<dbReference type="GO" id="GO:0015105">
    <property type="term" value="F:arsenite transmembrane transporter activity"/>
    <property type="evidence" value="ECO:0007669"/>
    <property type="project" value="InterPro"/>
</dbReference>
<comment type="similarity">
    <text evidence="2">Belongs to the CitM (TC 2.A.11) transporter family.</text>
</comment>
<dbReference type="PANTHER" id="PTHR43568">
    <property type="entry name" value="P PROTEIN"/>
    <property type="match status" value="1"/>
</dbReference>
<evidence type="ECO:0000259" key="9">
    <source>
        <dbReference type="Pfam" id="PF03600"/>
    </source>
</evidence>
<keyword evidence="7 8" id="KW-0472">Membrane</keyword>
<feature type="transmembrane region" description="Helical" evidence="8">
    <location>
        <begin position="106"/>
        <end position="125"/>
    </location>
</feature>
<keyword evidence="6 8" id="KW-1133">Transmembrane helix</keyword>
<evidence type="ECO:0000313" key="11">
    <source>
        <dbReference type="Proteomes" id="UP000315534"/>
    </source>
</evidence>
<organism evidence="10 11">
    <name type="scientific">candidate division TA06 bacterium</name>
    <dbReference type="NCBI Taxonomy" id="2250710"/>
    <lineage>
        <taxon>Bacteria</taxon>
        <taxon>Bacteria division TA06</taxon>
    </lineage>
</organism>
<evidence type="ECO:0000256" key="1">
    <source>
        <dbReference type="ARBA" id="ARBA00004651"/>
    </source>
</evidence>
<name>A0A523XMD7_UNCT6</name>
<reference evidence="10 11" key="1">
    <citation type="submission" date="2019-03" db="EMBL/GenBank/DDBJ databases">
        <title>Metabolic potential of uncultured bacteria and archaea associated with petroleum seepage in deep-sea sediments.</title>
        <authorList>
            <person name="Dong X."/>
            <person name="Hubert C."/>
        </authorList>
    </citation>
    <scope>NUCLEOTIDE SEQUENCE [LARGE SCALE GENOMIC DNA]</scope>
    <source>
        <strain evidence="10">E29_bin36</strain>
    </source>
</reference>
<keyword evidence="4" id="KW-1003">Cell membrane</keyword>
<dbReference type="Pfam" id="PF03600">
    <property type="entry name" value="CitMHS"/>
    <property type="match status" value="2"/>
</dbReference>